<evidence type="ECO:0000259" key="4">
    <source>
        <dbReference type="PROSITE" id="PS51194"/>
    </source>
</evidence>
<dbReference type="RefSeq" id="WP_273912866.1">
    <property type="nucleotide sequence ID" value="NZ_JAMDGX010000071.1"/>
</dbReference>
<keyword evidence="1" id="KW-0547">Nucleotide-binding</keyword>
<keyword evidence="2" id="KW-0067">ATP-binding</keyword>
<gene>
    <name evidence="5" type="ORF">M5G11_24420</name>
</gene>
<dbReference type="Pfam" id="PF00271">
    <property type="entry name" value="Helicase_C"/>
    <property type="match status" value="1"/>
</dbReference>
<protein>
    <submittedName>
        <fullName evidence="5">DEAD/DEAH box helicase</fullName>
    </submittedName>
</protein>
<dbReference type="InterPro" id="IPR027417">
    <property type="entry name" value="P-loop_NTPase"/>
</dbReference>
<name>A0ABT5P006_9PSED</name>
<evidence type="ECO:0000313" key="6">
    <source>
        <dbReference type="Proteomes" id="UP001148203"/>
    </source>
</evidence>
<evidence type="ECO:0000313" key="5">
    <source>
        <dbReference type="EMBL" id="MDD0993679.1"/>
    </source>
</evidence>
<organism evidence="5 6">
    <name type="scientific">Pseudomonas fontis</name>
    <dbReference type="NCBI Taxonomy" id="2942633"/>
    <lineage>
        <taxon>Bacteria</taxon>
        <taxon>Pseudomonadati</taxon>
        <taxon>Pseudomonadota</taxon>
        <taxon>Gammaproteobacteria</taxon>
        <taxon>Pseudomonadales</taxon>
        <taxon>Pseudomonadaceae</taxon>
        <taxon>Pseudomonas</taxon>
    </lineage>
</organism>
<dbReference type="InterPro" id="IPR001650">
    <property type="entry name" value="Helicase_C-like"/>
</dbReference>
<dbReference type="EMBL" id="JAMDGY010000104">
    <property type="protein sequence ID" value="MDD0993679.1"/>
    <property type="molecule type" value="Genomic_DNA"/>
</dbReference>
<evidence type="ECO:0000259" key="3">
    <source>
        <dbReference type="PROSITE" id="PS51192"/>
    </source>
</evidence>
<dbReference type="InterPro" id="IPR011545">
    <property type="entry name" value="DEAD/DEAH_box_helicase_dom"/>
</dbReference>
<dbReference type="CDD" id="cd18796">
    <property type="entry name" value="SF2_C_LHR"/>
    <property type="match status" value="1"/>
</dbReference>
<reference evidence="5 6" key="1">
    <citation type="submission" date="2022-05" db="EMBL/GenBank/DDBJ databases">
        <title>Novel Pseudomonas spp. Isolated from a Rainbow Trout Aquaculture Facility.</title>
        <authorList>
            <person name="Testerman T."/>
            <person name="Graf J."/>
        </authorList>
    </citation>
    <scope>NUCLEOTIDE SEQUENCE [LARGE SCALE GENOMIC DNA]</scope>
    <source>
        <strain evidence="5 6">ID681</strain>
    </source>
</reference>
<dbReference type="PROSITE" id="PS51192">
    <property type="entry name" value="HELICASE_ATP_BIND_1"/>
    <property type="match status" value="1"/>
</dbReference>
<feature type="domain" description="Helicase C-terminal" evidence="4">
    <location>
        <begin position="272"/>
        <end position="429"/>
    </location>
</feature>
<proteinExistence type="predicted"/>
<dbReference type="GO" id="GO:0004386">
    <property type="term" value="F:helicase activity"/>
    <property type="evidence" value="ECO:0007669"/>
    <property type="project" value="UniProtKB-KW"/>
</dbReference>
<keyword evidence="5" id="KW-0378">Hydrolase</keyword>
<dbReference type="Pfam" id="PF00270">
    <property type="entry name" value="DEAD"/>
    <property type="match status" value="1"/>
</dbReference>
<dbReference type="PANTHER" id="PTHR47962:SF5">
    <property type="entry name" value="ATP-DEPENDENT HELICASE LHR-RELATED"/>
    <property type="match status" value="1"/>
</dbReference>
<dbReference type="PANTHER" id="PTHR47962">
    <property type="entry name" value="ATP-DEPENDENT HELICASE LHR-RELATED-RELATED"/>
    <property type="match status" value="1"/>
</dbReference>
<feature type="domain" description="Helicase ATP-binding" evidence="3">
    <location>
        <begin position="41"/>
        <end position="220"/>
    </location>
</feature>
<dbReference type="SMART" id="SM00490">
    <property type="entry name" value="HELICc"/>
    <property type="match status" value="1"/>
</dbReference>
<dbReference type="Gene3D" id="3.40.50.300">
    <property type="entry name" value="P-loop containing nucleotide triphosphate hydrolases"/>
    <property type="match status" value="2"/>
</dbReference>
<dbReference type="CDD" id="cd17922">
    <property type="entry name" value="DEXHc_LHR-like"/>
    <property type="match status" value="1"/>
</dbReference>
<dbReference type="InterPro" id="IPR014001">
    <property type="entry name" value="Helicase_ATP-bd"/>
</dbReference>
<dbReference type="Proteomes" id="UP001148203">
    <property type="component" value="Unassembled WGS sequence"/>
</dbReference>
<accession>A0ABT5P006</accession>
<keyword evidence="5" id="KW-0347">Helicase</keyword>
<dbReference type="SUPFAM" id="SSF52540">
    <property type="entry name" value="P-loop containing nucleoside triphosphate hydrolases"/>
    <property type="match status" value="1"/>
</dbReference>
<keyword evidence="6" id="KW-1185">Reference proteome</keyword>
<dbReference type="SMART" id="SM00487">
    <property type="entry name" value="DEXDc"/>
    <property type="match status" value="1"/>
</dbReference>
<evidence type="ECO:0000256" key="2">
    <source>
        <dbReference type="ARBA" id="ARBA00022840"/>
    </source>
</evidence>
<dbReference type="InterPro" id="IPR052511">
    <property type="entry name" value="ATP-dep_Helicase"/>
</dbReference>
<sequence>MSSPVSSSESSSFERLHPEVQQWVWSQGWTSLRDAQEWAVPALVGADRDVIIAASTAAGKTEAAFLPILTNLLNNSEPAGAVLYISPLKALINDQWDRLSRLCERLELPVVAWHGDVAASKKQRFLKSPKGILLITPESLEALFVNRGSSLPEAFQNLRYIVVDELHAFIGSERGKQLQSLMQRVESVVGRALPRVGLSATLGEMSLARKFLRPARADDITVIESKSSGQELQVQVRGYMEQPMQQLVAEYLGHASADDGADKEDTSGTKAAIAGHLYKVLRGHNNLIFPNRRQEVEWFADRLRSLCENDGVPNEFWPHHGSLSKELRQDAERALKAGDPPASAVCTTTLELGIDIGNIRTVAQIGCPPSVASLRQRLGRSGRRPGEPAMLRAYCRERPLTDQSDLSDQLREGLVQTIAMIRLLTTGWFEPPRSGGLHASTLVQQCLSSIAQLGGASVVQLWGSLIASGSFASVTKPDFLALLKGMGEKELIVQDSSGLLLPGELGERLINHYEFYTAFTSDEEFRLLLDGKSLGSLPVSKPLTKGQRIIFGGRRWQVQDVDLEAKVIVVTPARGGEPPQFDGLGAQVDDRVRLEMRNVLMETTSCPFLDKHAQALLEEARSNFRALGLGDAAIIGSASVSHVATWRGDYTNDALALLLMHVGIQCENTGLFLKVAFGGEDTLRALRVVGQMDISDVEPVLENVENMIREKWDWALPRSLLMKTFASSHLDLQAAVNTARLLSLES</sequence>
<evidence type="ECO:0000256" key="1">
    <source>
        <dbReference type="ARBA" id="ARBA00022741"/>
    </source>
</evidence>
<comment type="caution">
    <text evidence="5">The sequence shown here is derived from an EMBL/GenBank/DDBJ whole genome shotgun (WGS) entry which is preliminary data.</text>
</comment>
<dbReference type="PROSITE" id="PS51194">
    <property type="entry name" value="HELICASE_CTER"/>
    <property type="match status" value="1"/>
</dbReference>